<feature type="transmembrane region" description="Helical" evidence="5">
    <location>
        <begin position="68"/>
        <end position="91"/>
    </location>
</feature>
<feature type="transmembrane region" description="Helical" evidence="5">
    <location>
        <begin position="307"/>
        <end position="325"/>
    </location>
</feature>
<dbReference type="Pfam" id="PF01699">
    <property type="entry name" value="Na_Ca_ex"/>
    <property type="match status" value="2"/>
</dbReference>
<keyword evidence="8" id="KW-1185">Reference proteome</keyword>
<dbReference type="InterPro" id="IPR004481">
    <property type="entry name" value="K/Na/Ca-exchanger"/>
</dbReference>
<dbReference type="RefSeq" id="WP_068959901.1">
    <property type="nucleotide sequence ID" value="NZ_CAJTAP010000017.1"/>
</dbReference>
<gene>
    <name evidence="7" type="ORF">A4V02_01275</name>
</gene>
<feature type="transmembrane region" description="Helical" evidence="5">
    <location>
        <begin position="246"/>
        <end position="269"/>
    </location>
</feature>
<dbReference type="GO" id="GO:0005262">
    <property type="term" value="F:calcium channel activity"/>
    <property type="evidence" value="ECO:0007669"/>
    <property type="project" value="TreeGrafter"/>
</dbReference>
<dbReference type="EMBL" id="CP015402">
    <property type="protein sequence ID" value="ANU62505.1"/>
    <property type="molecule type" value="Genomic_DNA"/>
</dbReference>
<accession>A0A1B1S6T0</accession>
<feature type="transmembrane region" description="Helical" evidence="5">
    <location>
        <begin position="275"/>
        <end position="295"/>
    </location>
</feature>
<evidence type="ECO:0000259" key="6">
    <source>
        <dbReference type="Pfam" id="PF01699"/>
    </source>
</evidence>
<dbReference type="PANTHER" id="PTHR10846">
    <property type="entry name" value="SODIUM/POTASSIUM/CALCIUM EXCHANGER"/>
    <property type="match status" value="1"/>
</dbReference>
<dbReference type="Proteomes" id="UP000186351">
    <property type="component" value="Chromosome"/>
</dbReference>
<dbReference type="GO" id="GO:0005886">
    <property type="term" value="C:plasma membrane"/>
    <property type="evidence" value="ECO:0007669"/>
    <property type="project" value="TreeGrafter"/>
</dbReference>
<keyword evidence="3 5" id="KW-1133">Transmembrane helix</keyword>
<evidence type="ECO:0000256" key="5">
    <source>
        <dbReference type="SAM" id="Phobius"/>
    </source>
</evidence>
<dbReference type="OrthoDB" id="9794225at2"/>
<evidence type="ECO:0000313" key="7">
    <source>
        <dbReference type="EMBL" id="ANU62505.1"/>
    </source>
</evidence>
<dbReference type="NCBIfam" id="TIGR00367">
    <property type="entry name" value="calcium/sodium antiporter"/>
    <property type="match status" value="1"/>
</dbReference>
<keyword evidence="2 5" id="KW-0812">Transmembrane</keyword>
<organism evidence="7 8">
    <name type="scientific">Muribaculum intestinale</name>
    <dbReference type="NCBI Taxonomy" id="1796646"/>
    <lineage>
        <taxon>Bacteria</taxon>
        <taxon>Pseudomonadati</taxon>
        <taxon>Bacteroidota</taxon>
        <taxon>Bacteroidia</taxon>
        <taxon>Bacteroidales</taxon>
        <taxon>Muribaculaceae</taxon>
        <taxon>Muribaculum</taxon>
    </lineage>
</organism>
<feature type="transmembrane region" description="Helical" evidence="5">
    <location>
        <begin position="35"/>
        <end position="62"/>
    </location>
</feature>
<evidence type="ECO:0000256" key="3">
    <source>
        <dbReference type="ARBA" id="ARBA00022989"/>
    </source>
</evidence>
<dbReference type="AlphaFoldDB" id="A0A1B1S6T0"/>
<feature type="transmembrane region" description="Helical" evidence="5">
    <location>
        <begin position="6"/>
        <end position="23"/>
    </location>
</feature>
<dbReference type="STRING" id="1796646.A4V02_01275"/>
<comment type="subcellular location">
    <subcellularLocation>
        <location evidence="1">Membrane</location>
        <topology evidence="1">Multi-pass membrane protein</topology>
    </subcellularLocation>
</comment>
<dbReference type="GO" id="GO:0006874">
    <property type="term" value="P:intracellular calcium ion homeostasis"/>
    <property type="evidence" value="ECO:0007669"/>
    <property type="project" value="TreeGrafter"/>
</dbReference>
<reference evidence="8" key="1">
    <citation type="submission" date="2016-04" db="EMBL/GenBank/DDBJ databases">
        <title>Complete Genome Sequences of Twelve Strains of a Stable Defined Moderately Diverse Mouse Microbiota 2 (sDMDMm2).</title>
        <authorList>
            <person name="Uchimura Y."/>
            <person name="Wyss M."/>
            <person name="Brugiroux S."/>
            <person name="Limenitakis J.P."/>
            <person name="Stecher B."/>
            <person name="McCoy K.D."/>
            <person name="Macpherson A.J."/>
        </authorList>
    </citation>
    <scope>NUCLEOTIDE SEQUENCE [LARGE SCALE GENOMIC DNA]</scope>
    <source>
        <strain evidence="8">YL27</strain>
    </source>
</reference>
<proteinExistence type="predicted"/>
<dbReference type="InterPro" id="IPR044880">
    <property type="entry name" value="NCX_ion-bd_dom_sf"/>
</dbReference>
<keyword evidence="4 5" id="KW-0472">Membrane</keyword>
<feature type="transmembrane region" description="Helical" evidence="5">
    <location>
        <begin position="103"/>
        <end position="123"/>
    </location>
</feature>
<feature type="transmembrane region" description="Helical" evidence="5">
    <location>
        <begin position="216"/>
        <end position="239"/>
    </location>
</feature>
<dbReference type="InterPro" id="IPR004837">
    <property type="entry name" value="NaCa_Exmemb"/>
</dbReference>
<accession>A0A1Z2XF13</accession>
<evidence type="ECO:0000256" key="1">
    <source>
        <dbReference type="ARBA" id="ARBA00004141"/>
    </source>
</evidence>
<evidence type="ECO:0000313" key="8">
    <source>
        <dbReference type="Proteomes" id="UP000186351"/>
    </source>
</evidence>
<name>A0A1B1S6T0_9BACT</name>
<dbReference type="KEGG" id="pary:A4V02_01275"/>
<dbReference type="GO" id="GO:0008273">
    <property type="term" value="F:calcium, potassium:sodium antiporter activity"/>
    <property type="evidence" value="ECO:0007669"/>
    <property type="project" value="TreeGrafter"/>
</dbReference>
<dbReference type="Gene3D" id="6.10.280.80">
    <property type="entry name" value="NCX, peripheral helical region"/>
    <property type="match status" value="1"/>
</dbReference>
<evidence type="ECO:0000256" key="2">
    <source>
        <dbReference type="ARBA" id="ARBA00022692"/>
    </source>
</evidence>
<feature type="domain" description="Sodium/calcium exchanger membrane region" evidence="6">
    <location>
        <begin position="5"/>
        <end position="150"/>
    </location>
</feature>
<feature type="transmembrane region" description="Helical" evidence="5">
    <location>
        <begin position="138"/>
        <end position="158"/>
    </location>
</feature>
<sequence length="327" mass="34264">MLLDIFLLVAGLAMILLGANWLTDGGSGVAKRFGISELVIGLTIVAFGTSAPELVISVMSAIKGSAGLAIGNVVGSNIFNVLMIIGIVAMVRPIKVEHSIMTNEIPLVVLASVALLACGNGHLLDGDMTDMVTRVDGILLLLFFAIFMRYTFSIAKAAPSHSEPEPRQETSQLEVPVPMWKACGMIVLGLAALVWGGDIFVDSASSLARAMGVSDAVIGLTIVAAGTSLPELATSVVAATKGRPGLAVGNVIGSCLFNIFFVLGLSAVIRPLPLGSIGNLDLLVMTGAALLFWLFGWIIRHRTITRIEGIILVLLYIAYTIVLIVNA</sequence>
<dbReference type="GeneID" id="65535465"/>
<protein>
    <submittedName>
        <fullName evidence="7">Sodium:proton exchanger</fullName>
    </submittedName>
</protein>
<dbReference type="PANTHER" id="PTHR10846:SF8">
    <property type="entry name" value="INNER MEMBRANE PROTEIN YRBG"/>
    <property type="match status" value="1"/>
</dbReference>
<dbReference type="Gene3D" id="1.20.1420.30">
    <property type="entry name" value="NCX, central ion-binding region"/>
    <property type="match status" value="1"/>
</dbReference>
<evidence type="ECO:0000256" key="4">
    <source>
        <dbReference type="ARBA" id="ARBA00023136"/>
    </source>
</evidence>
<feature type="domain" description="Sodium/calcium exchanger membrane region" evidence="6">
    <location>
        <begin position="183"/>
        <end position="324"/>
    </location>
</feature>